<evidence type="ECO:0000256" key="4">
    <source>
        <dbReference type="ARBA" id="ARBA00022692"/>
    </source>
</evidence>
<reference evidence="12" key="1">
    <citation type="submission" date="2018-04" db="EMBL/GenBank/DDBJ databases">
        <title>Transcriptome of Schizaphis graminum biotype I.</title>
        <authorList>
            <person name="Scully E.D."/>
            <person name="Geib S.M."/>
            <person name="Palmer N.A."/>
            <person name="Koch K."/>
            <person name="Bradshaw J."/>
            <person name="Heng-Moss T."/>
            <person name="Sarath G."/>
        </authorList>
    </citation>
    <scope>NUCLEOTIDE SEQUENCE</scope>
</reference>
<dbReference type="InterPro" id="IPR050567">
    <property type="entry name" value="Mitochondrial_Carrier"/>
</dbReference>
<dbReference type="EMBL" id="GGMR01012756">
    <property type="protein sequence ID" value="MBY25375.1"/>
    <property type="molecule type" value="Transcribed_RNA"/>
</dbReference>
<protein>
    <submittedName>
        <fullName evidence="12">Solute carrier family 25 member 45</fullName>
    </submittedName>
</protein>
<accession>A0A2S2P7J6</accession>
<dbReference type="SUPFAM" id="SSF103506">
    <property type="entry name" value="Mitochondrial carrier"/>
    <property type="match status" value="1"/>
</dbReference>
<evidence type="ECO:0000256" key="7">
    <source>
        <dbReference type="ARBA" id="ARBA00023128"/>
    </source>
</evidence>
<dbReference type="PANTHER" id="PTHR45624">
    <property type="entry name" value="MITOCHONDRIAL BASIC AMINO ACIDS TRANSPORTER-RELATED"/>
    <property type="match status" value="1"/>
</dbReference>
<evidence type="ECO:0000256" key="9">
    <source>
        <dbReference type="PROSITE-ProRule" id="PRU00282"/>
    </source>
</evidence>
<keyword evidence="6 11" id="KW-1133">Transmembrane helix</keyword>
<gene>
    <name evidence="12" type="primary">Slc25a45</name>
    <name evidence="12" type="ORF">g.17918</name>
</gene>
<proteinExistence type="inferred from homology"/>
<keyword evidence="7" id="KW-0496">Mitochondrion</keyword>
<evidence type="ECO:0000256" key="1">
    <source>
        <dbReference type="ARBA" id="ARBA00004225"/>
    </source>
</evidence>
<dbReference type="Pfam" id="PF00153">
    <property type="entry name" value="Mito_carr"/>
    <property type="match status" value="1"/>
</dbReference>
<dbReference type="GO" id="GO:0005289">
    <property type="term" value="F:high-affinity L-arginine transmembrane transporter activity"/>
    <property type="evidence" value="ECO:0007669"/>
    <property type="project" value="TreeGrafter"/>
</dbReference>
<keyword evidence="8 9" id="KW-0472">Membrane</keyword>
<evidence type="ECO:0000256" key="5">
    <source>
        <dbReference type="ARBA" id="ARBA00022737"/>
    </source>
</evidence>
<keyword evidence="3 10" id="KW-0813">Transport</keyword>
<evidence type="ECO:0000313" key="12">
    <source>
        <dbReference type="EMBL" id="MBY25375.1"/>
    </source>
</evidence>
<evidence type="ECO:0000256" key="11">
    <source>
        <dbReference type="SAM" id="Phobius"/>
    </source>
</evidence>
<feature type="transmembrane region" description="Helical" evidence="11">
    <location>
        <begin position="34"/>
        <end position="54"/>
    </location>
</feature>
<dbReference type="InterPro" id="IPR023395">
    <property type="entry name" value="MCP_dom_sf"/>
</dbReference>
<evidence type="ECO:0000256" key="6">
    <source>
        <dbReference type="ARBA" id="ARBA00022989"/>
    </source>
</evidence>
<evidence type="ECO:0000256" key="8">
    <source>
        <dbReference type="ARBA" id="ARBA00023136"/>
    </source>
</evidence>
<organism evidence="12">
    <name type="scientific">Schizaphis graminum</name>
    <name type="common">Green bug aphid</name>
    <dbReference type="NCBI Taxonomy" id="13262"/>
    <lineage>
        <taxon>Eukaryota</taxon>
        <taxon>Metazoa</taxon>
        <taxon>Ecdysozoa</taxon>
        <taxon>Arthropoda</taxon>
        <taxon>Hexapoda</taxon>
        <taxon>Insecta</taxon>
        <taxon>Pterygota</taxon>
        <taxon>Neoptera</taxon>
        <taxon>Paraneoptera</taxon>
        <taxon>Hemiptera</taxon>
        <taxon>Sternorrhyncha</taxon>
        <taxon>Aphidomorpha</taxon>
        <taxon>Aphidoidea</taxon>
        <taxon>Aphididae</taxon>
        <taxon>Aphidini</taxon>
        <taxon>Schizaphis</taxon>
    </lineage>
</organism>
<dbReference type="PROSITE" id="PS50920">
    <property type="entry name" value="SOLCAR"/>
    <property type="match status" value="1"/>
</dbReference>
<dbReference type="Gene3D" id="1.50.40.10">
    <property type="entry name" value="Mitochondrial carrier domain"/>
    <property type="match status" value="1"/>
</dbReference>
<evidence type="ECO:0000256" key="3">
    <source>
        <dbReference type="ARBA" id="ARBA00022448"/>
    </source>
</evidence>
<keyword evidence="5" id="KW-0677">Repeat</keyword>
<sequence>MGIYVLSYEHVCSMLMKLLHSETKVDSMPKHVQIISGGVAGVLSWILVLPFDVIKSKIITDNITQPLYKGAWDCTKKTYNNGGVTSFLRGFWLLCLRAFPVNGIAFATYENFINSCRFEKPSQFKNTMDDSKWM</sequence>
<comment type="similarity">
    <text evidence="2 10">Belongs to the mitochondrial carrier (TC 2.A.29) family.</text>
</comment>
<evidence type="ECO:0000256" key="10">
    <source>
        <dbReference type="RuleBase" id="RU000488"/>
    </source>
</evidence>
<dbReference type="GO" id="GO:0031966">
    <property type="term" value="C:mitochondrial membrane"/>
    <property type="evidence" value="ECO:0007669"/>
    <property type="project" value="UniProtKB-SubCell"/>
</dbReference>
<dbReference type="InterPro" id="IPR018108">
    <property type="entry name" value="MCP_transmembrane"/>
</dbReference>
<dbReference type="PANTHER" id="PTHR45624:SF1">
    <property type="entry name" value="SD08189P"/>
    <property type="match status" value="1"/>
</dbReference>
<dbReference type="GO" id="GO:1990575">
    <property type="term" value="P:mitochondrial L-ornithine transmembrane transport"/>
    <property type="evidence" value="ECO:0007669"/>
    <property type="project" value="TreeGrafter"/>
</dbReference>
<dbReference type="AlphaFoldDB" id="A0A2S2P7J6"/>
<evidence type="ECO:0000256" key="2">
    <source>
        <dbReference type="ARBA" id="ARBA00006375"/>
    </source>
</evidence>
<name>A0A2S2P7J6_SCHGA</name>
<feature type="repeat" description="Solcar" evidence="9">
    <location>
        <begin position="28"/>
        <end position="115"/>
    </location>
</feature>
<keyword evidence="4 9" id="KW-0812">Transmembrane</keyword>
<comment type="subcellular location">
    <subcellularLocation>
        <location evidence="1">Mitochondrion membrane</location>
        <topology evidence="1">Multi-pass membrane protein</topology>
    </subcellularLocation>
</comment>